<dbReference type="AlphaFoldDB" id="A0A7Z0VJ52"/>
<dbReference type="PANTHER" id="PTHR33755">
    <property type="entry name" value="TOXIN PARE1-RELATED"/>
    <property type="match status" value="1"/>
</dbReference>
<comment type="similarity">
    <text evidence="1 3">Belongs to the RelE toxin family.</text>
</comment>
<sequence length="100" mass="11877">MSTFKFKAKAKDDLKAIAIFTQKRWGRDQRNKYLKQFDDSFTQLADNPQLGQACEYIRPGYRKFPIISHVIYYRITNKDCIEVIRILHKHMDVSVDHLKA</sequence>
<evidence type="ECO:0000313" key="4">
    <source>
        <dbReference type="EMBL" id="ODJ86089.1"/>
    </source>
</evidence>
<dbReference type="PANTHER" id="PTHR33755:SF9">
    <property type="entry name" value="TOXIN PARE1"/>
    <property type="match status" value="1"/>
</dbReference>
<protein>
    <recommendedName>
        <fullName evidence="3">Toxin</fullName>
    </recommendedName>
</protein>
<dbReference type="EMBL" id="MARB01000028">
    <property type="protein sequence ID" value="ODJ86089.1"/>
    <property type="molecule type" value="Genomic_DNA"/>
</dbReference>
<keyword evidence="2" id="KW-1277">Toxin-antitoxin system</keyword>
<gene>
    <name evidence="4" type="primary">parE1</name>
    <name evidence="4" type="ORF">CODIS_37240</name>
</gene>
<evidence type="ECO:0000256" key="2">
    <source>
        <dbReference type="ARBA" id="ARBA00022649"/>
    </source>
</evidence>
<dbReference type="InterPro" id="IPR007712">
    <property type="entry name" value="RelE/ParE_toxin"/>
</dbReference>
<keyword evidence="5" id="KW-1185">Reference proteome</keyword>
<accession>A0A7Z0VJ52</accession>
<evidence type="ECO:0000313" key="5">
    <source>
        <dbReference type="Proteomes" id="UP000094769"/>
    </source>
</evidence>
<dbReference type="InterPro" id="IPR035093">
    <property type="entry name" value="RelE/ParE_toxin_dom_sf"/>
</dbReference>
<dbReference type="OrthoDB" id="516834at2"/>
<comment type="caution">
    <text evidence="4">The sequence shown here is derived from an EMBL/GenBank/DDBJ whole genome shotgun (WGS) entry which is preliminary data.</text>
</comment>
<evidence type="ECO:0000256" key="3">
    <source>
        <dbReference type="PIRNR" id="PIRNR029218"/>
    </source>
</evidence>
<dbReference type="Pfam" id="PF05016">
    <property type="entry name" value="ParE_toxin"/>
    <property type="match status" value="1"/>
</dbReference>
<reference evidence="4 5" key="1">
    <citation type="submission" date="2016-06" db="EMBL/GenBank/DDBJ databases">
        <title>Genome sequence of endosymbiont of Candidatus Endolucinida thiodiazotropha.</title>
        <authorList>
            <person name="Poehlein A."/>
            <person name="Koenig S."/>
            <person name="Heiden S.E."/>
            <person name="Thuermer A."/>
            <person name="Voget S."/>
            <person name="Daniel R."/>
            <person name="Markert S."/>
            <person name="Gros O."/>
            <person name="Schweder T."/>
        </authorList>
    </citation>
    <scope>NUCLEOTIDE SEQUENCE [LARGE SCALE GENOMIC DNA]</scope>
    <source>
        <strain evidence="4 5">COS</strain>
    </source>
</reference>
<dbReference type="Proteomes" id="UP000094769">
    <property type="component" value="Unassembled WGS sequence"/>
</dbReference>
<evidence type="ECO:0000256" key="1">
    <source>
        <dbReference type="ARBA" id="ARBA00006226"/>
    </source>
</evidence>
<proteinExistence type="inferred from homology"/>
<dbReference type="RefSeq" id="WP_069127814.1">
    <property type="nucleotide sequence ID" value="NZ_MARB01000028.1"/>
</dbReference>
<name>A0A7Z0VJ52_9GAMM</name>
<dbReference type="InterPro" id="IPR051803">
    <property type="entry name" value="TA_system_RelE-like_toxin"/>
</dbReference>
<organism evidence="4 5">
    <name type="scientific">Candidatus Thiodiazotropha endolucinida</name>
    <dbReference type="NCBI Taxonomy" id="1655433"/>
    <lineage>
        <taxon>Bacteria</taxon>
        <taxon>Pseudomonadati</taxon>
        <taxon>Pseudomonadota</taxon>
        <taxon>Gammaproteobacteria</taxon>
        <taxon>Chromatiales</taxon>
        <taxon>Sedimenticolaceae</taxon>
        <taxon>Candidatus Thiodiazotropha</taxon>
    </lineage>
</organism>
<dbReference type="PIRSF" id="PIRSF029218">
    <property type="entry name" value="ParE"/>
    <property type="match status" value="1"/>
</dbReference>
<dbReference type="InterPro" id="IPR028344">
    <property type="entry name" value="ParE1/4"/>
</dbReference>
<dbReference type="Gene3D" id="3.30.2310.20">
    <property type="entry name" value="RelE-like"/>
    <property type="match status" value="1"/>
</dbReference>